<evidence type="ECO:0000313" key="2">
    <source>
        <dbReference type="Proteomes" id="UP000245728"/>
    </source>
</evidence>
<dbReference type="Pfam" id="PF05708">
    <property type="entry name" value="Peptidase_C92"/>
    <property type="match status" value="1"/>
</dbReference>
<dbReference type="AlphaFoldDB" id="A0A2S2E572"/>
<keyword evidence="2" id="KW-1185">Reference proteome</keyword>
<organism evidence="1 2">
    <name type="scientific">Saliniradius amylolyticus</name>
    <dbReference type="NCBI Taxonomy" id="2183582"/>
    <lineage>
        <taxon>Bacteria</taxon>
        <taxon>Pseudomonadati</taxon>
        <taxon>Pseudomonadota</taxon>
        <taxon>Gammaproteobacteria</taxon>
        <taxon>Alteromonadales</taxon>
        <taxon>Alteromonadaceae</taxon>
        <taxon>Saliniradius</taxon>
    </lineage>
</organism>
<dbReference type="EMBL" id="CP029347">
    <property type="protein sequence ID" value="AWL12804.1"/>
    <property type="molecule type" value="Genomic_DNA"/>
</dbReference>
<dbReference type="InterPro" id="IPR038765">
    <property type="entry name" value="Papain-like_cys_pep_sf"/>
</dbReference>
<evidence type="ECO:0008006" key="3">
    <source>
        <dbReference type="Google" id="ProtNLM"/>
    </source>
</evidence>
<dbReference type="RefSeq" id="WP_109340347.1">
    <property type="nucleotide sequence ID" value="NZ_CP029347.1"/>
</dbReference>
<gene>
    <name evidence="1" type="ORF">HMF8227_02352</name>
</gene>
<dbReference type="InterPro" id="IPR024453">
    <property type="entry name" value="Peptidase_C92"/>
</dbReference>
<dbReference type="KEGG" id="salh:HMF8227_02352"/>
<dbReference type="Gene3D" id="3.90.1720.10">
    <property type="entry name" value="endopeptidase domain like (from Nostoc punctiforme)"/>
    <property type="match status" value="1"/>
</dbReference>
<evidence type="ECO:0000313" key="1">
    <source>
        <dbReference type="EMBL" id="AWL12804.1"/>
    </source>
</evidence>
<dbReference type="SUPFAM" id="SSF54001">
    <property type="entry name" value="Cysteine proteinases"/>
    <property type="match status" value="1"/>
</dbReference>
<accession>A0A2S2E572</accession>
<dbReference type="OrthoDB" id="95478at2"/>
<reference evidence="1 2" key="1">
    <citation type="submission" date="2018-05" db="EMBL/GenBank/DDBJ databases">
        <title>Salinimonas sp. HMF8227 Genome sequencing and assembly.</title>
        <authorList>
            <person name="Kang H."/>
            <person name="Kang J."/>
            <person name="Cha I."/>
            <person name="Kim H."/>
            <person name="Joh K."/>
        </authorList>
    </citation>
    <scope>NUCLEOTIDE SEQUENCE [LARGE SCALE GENOMIC DNA]</scope>
    <source>
        <strain evidence="1 2">HMF8227</strain>
    </source>
</reference>
<name>A0A2S2E572_9ALTE</name>
<dbReference type="Proteomes" id="UP000245728">
    <property type="component" value="Chromosome"/>
</dbReference>
<proteinExistence type="predicted"/>
<sequence>MQHIKVIFGTNNLPLSCAIRWFTHSHWSHVAVVLDDRGDGQVIESVFGDGVRKTTYSDFVAKYPRHKMAYFPVQDASRAKILLEMQLGKPYDVTAILSLLFRRQWDKPSRWFCSELVAFASCMFRFRSVRRVTPEDIWKLSRDSAPPNY</sequence>
<protein>
    <recommendedName>
        <fullName evidence="3">Permuted papain-like amidase YaeF/Yiix C92 family enzyme</fullName>
    </recommendedName>
</protein>